<organism evidence="1 2">
    <name type="scientific">Raoultella terrigena</name>
    <name type="common">Klebsiella terrigena</name>
    <dbReference type="NCBI Taxonomy" id="577"/>
    <lineage>
        <taxon>Bacteria</taxon>
        <taxon>Pseudomonadati</taxon>
        <taxon>Pseudomonadota</taxon>
        <taxon>Gammaproteobacteria</taxon>
        <taxon>Enterobacterales</taxon>
        <taxon>Enterobacteriaceae</taxon>
        <taxon>Klebsiella/Raoultella group</taxon>
        <taxon>Raoultella</taxon>
    </lineage>
</organism>
<dbReference type="RefSeq" id="WP_099972655.1">
    <property type="nucleotide sequence ID" value="NZ_JANUDU010000003.1"/>
</dbReference>
<evidence type="ECO:0000313" key="1">
    <source>
        <dbReference type="EMBL" id="VTN12147.1"/>
    </source>
</evidence>
<dbReference type="AlphaFoldDB" id="A0A4U9D374"/>
<gene>
    <name evidence="1" type="ORF">NCTC9185_04117</name>
</gene>
<accession>A0A4U9D374</accession>
<proteinExistence type="predicted"/>
<dbReference type="NCBIfam" id="NF033153">
    <property type="entry name" value="phage_ICD_like"/>
    <property type="match status" value="1"/>
</dbReference>
<dbReference type="EMBL" id="CABDVU010000001">
    <property type="protein sequence ID" value="VTN12147.1"/>
    <property type="molecule type" value="Genomic_DNA"/>
</dbReference>
<name>A0A4U9D374_RAOTE</name>
<protein>
    <recommendedName>
        <fullName evidence="3">Host cell division inhibitor Icd-like protein</fullName>
    </recommendedName>
</protein>
<evidence type="ECO:0000313" key="2">
    <source>
        <dbReference type="Proteomes" id="UP000339249"/>
    </source>
</evidence>
<sequence length="92" mass="10215">MRSPQPKSFTWLFLATYDDPLALPVVLRTQANTEDEARSQLTGDFSLTFAAKIRSDCPLTCHWVDRDSSVLWSVMGCNADASFQQMKGAGNV</sequence>
<dbReference type="Proteomes" id="UP000339249">
    <property type="component" value="Unassembled WGS sequence"/>
</dbReference>
<evidence type="ECO:0008006" key="3">
    <source>
        <dbReference type="Google" id="ProtNLM"/>
    </source>
</evidence>
<reference evidence="1 2" key="1">
    <citation type="submission" date="2019-04" db="EMBL/GenBank/DDBJ databases">
        <authorList>
            <consortium name="Pathogen Informatics"/>
        </authorList>
    </citation>
    <scope>NUCLEOTIDE SEQUENCE [LARGE SCALE GENOMIC DNA]</scope>
    <source>
        <strain evidence="1 2">NCTC9185</strain>
    </source>
</reference>